<dbReference type="InterPro" id="IPR008920">
    <property type="entry name" value="TF_FadR/GntR_C"/>
</dbReference>
<dbReference type="InterPro" id="IPR011711">
    <property type="entry name" value="GntR_C"/>
</dbReference>
<dbReference type="Gene3D" id="1.10.10.10">
    <property type="entry name" value="Winged helix-like DNA-binding domain superfamily/Winged helix DNA-binding domain"/>
    <property type="match status" value="1"/>
</dbReference>
<reference evidence="5 6" key="1">
    <citation type="submission" date="2016-09" db="EMBL/GenBank/DDBJ databases">
        <title>Pseudonocardia autotrophica DSM535, a candidate organism with high potential of specific P450 cytochromes.</title>
        <authorList>
            <person name="Grumaz C."/>
            <person name="Vainshtein Y."/>
            <person name="Kirstahler P."/>
            <person name="Sohn K."/>
        </authorList>
    </citation>
    <scope>NUCLEOTIDE SEQUENCE [LARGE SCALE GENOMIC DNA]</scope>
    <source>
        <strain evidence="5 6">DSM 535</strain>
    </source>
</reference>
<dbReference type="Pfam" id="PF00392">
    <property type="entry name" value="GntR"/>
    <property type="match status" value="1"/>
</dbReference>
<comment type="caution">
    <text evidence="5">The sequence shown here is derived from an EMBL/GenBank/DDBJ whole genome shotgun (WGS) entry which is preliminary data.</text>
</comment>
<dbReference type="PANTHER" id="PTHR43537">
    <property type="entry name" value="TRANSCRIPTIONAL REGULATOR, GNTR FAMILY"/>
    <property type="match status" value="1"/>
</dbReference>
<organism evidence="5 6">
    <name type="scientific">Pseudonocardia autotrophica</name>
    <name type="common">Amycolata autotrophica</name>
    <name type="synonym">Nocardia autotrophica</name>
    <dbReference type="NCBI Taxonomy" id="2074"/>
    <lineage>
        <taxon>Bacteria</taxon>
        <taxon>Bacillati</taxon>
        <taxon>Actinomycetota</taxon>
        <taxon>Actinomycetes</taxon>
        <taxon>Pseudonocardiales</taxon>
        <taxon>Pseudonocardiaceae</taxon>
        <taxon>Pseudonocardia</taxon>
    </lineage>
</organism>
<evidence type="ECO:0000256" key="3">
    <source>
        <dbReference type="ARBA" id="ARBA00023163"/>
    </source>
</evidence>
<dbReference type="PROSITE" id="PS50949">
    <property type="entry name" value="HTH_GNTR"/>
    <property type="match status" value="1"/>
</dbReference>
<name>A0A1Y2MMN5_PSEAH</name>
<dbReference type="InterPro" id="IPR036388">
    <property type="entry name" value="WH-like_DNA-bd_sf"/>
</dbReference>
<dbReference type="Pfam" id="PF07729">
    <property type="entry name" value="FCD"/>
    <property type="match status" value="1"/>
</dbReference>
<dbReference type="SUPFAM" id="SSF48008">
    <property type="entry name" value="GntR ligand-binding domain-like"/>
    <property type="match status" value="1"/>
</dbReference>
<feature type="domain" description="HTH gntR-type" evidence="4">
    <location>
        <begin position="7"/>
        <end position="74"/>
    </location>
</feature>
<evidence type="ECO:0000313" key="6">
    <source>
        <dbReference type="Proteomes" id="UP000194360"/>
    </source>
</evidence>
<sequence length="225" mass="24575">MAVERPLTATERAYRFAKAGILDGSLPAGELISEGQIARPLELSRTPVREAFLQLQAEGLLRLFPKRGALVVPVSPDEVEAVIEARQVIESYAATELVRRTDAMLEEVTSQMQECIDEQVRADADGRGMDFVEADRRFHTLLVRSTCGSILVDVYEGLRDRQVRMNLGAIVRVAGRSEQILADHRAFLALLRARDSETAVATLAVHLDGTRRGAVGGPAWGGRAG</sequence>
<dbReference type="SMART" id="SM00345">
    <property type="entry name" value="HTH_GNTR"/>
    <property type="match status" value="1"/>
</dbReference>
<evidence type="ECO:0000256" key="2">
    <source>
        <dbReference type="ARBA" id="ARBA00023125"/>
    </source>
</evidence>
<evidence type="ECO:0000313" key="5">
    <source>
        <dbReference type="EMBL" id="OSY35927.1"/>
    </source>
</evidence>
<dbReference type="InterPro" id="IPR000524">
    <property type="entry name" value="Tscrpt_reg_HTH_GntR"/>
</dbReference>
<keyword evidence="3" id="KW-0804">Transcription</keyword>
<proteinExistence type="predicted"/>
<dbReference type="Gene3D" id="1.20.120.530">
    <property type="entry name" value="GntR ligand-binding domain-like"/>
    <property type="match status" value="1"/>
</dbReference>
<evidence type="ECO:0000256" key="1">
    <source>
        <dbReference type="ARBA" id="ARBA00023015"/>
    </source>
</evidence>
<gene>
    <name evidence="5" type="primary">ydfH_13</name>
    <name evidence="5" type="ORF">BG845_05765</name>
</gene>
<dbReference type="GO" id="GO:0003700">
    <property type="term" value="F:DNA-binding transcription factor activity"/>
    <property type="evidence" value="ECO:0007669"/>
    <property type="project" value="InterPro"/>
</dbReference>
<dbReference type="PANTHER" id="PTHR43537:SF24">
    <property type="entry name" value="GLUCONATE OPERON TRANSCRIPTIONAL REPRESSOR"/>
    <property type="match status" value="1"/>
</dbReference>
<keyword evidence="6" id="KW-1185">Reference proteome</keyword>
<dbReference type="SUPFAM" id="SSF46785">
    <property type="entry name" value="Winged helix' DNA-binding domain"/>
    <property type="match status" value="1"/>
</dbReference>
<accession>A0A1Y2MMN5</accession>
<dbReference type="STRING" id="2074.BG845_05765"/>
<dbReference type="GO" id="GO:0003677">
    <property type="term" value="F:DNA binding"/>
    <property type="evidence" value="ECO:0007669"/>
    <property type="project" value="UniProtKB-KW"/>
</dbReference>
<dbReference type="AlphaFoldDB" id="A0A1Y2MMN5"/>
<dbReference type="EMBL" id="MIGB01000045">
    <property type="protein sequence ID" value="OSY35927.1"/>
    <property type="molecule type" value="Genomic_DNA"/>
</dbReference>
<dbReference type="InterPro" id="IPR036390">
    <property type="entry name" value="WH_DNA-bd_sf"/>
</dbReference>
<dbReference type="Proteomes" id="UP000194360">
    <property type="component" value="Unassembled WGS sequence"/>
</dbReference>
<dbReference type="SMART" id="SM00895">
    <property type="entry name" value="FCD"/>
    <property type="match status" value="1"/>
</dbReference>
<keyword evidence="1" id="KW-0805">Transcription regulation</keyword>
<dbReference type="PRINTS" id="PR00035">
    <property type="entry name" value="HTHGNTR"/>
</dbReference>
<evidence type="ECO:0000259" key="4">
    <source>
        <dbReference type="PROSITE" id="PS50949"/>
    </source>
</evidence>
<keyword evidence="2" id="KW-0238">DNA-binding</keyword>
<protein>
    <submittedName>
        <fullName evidence="5">Putative HTH-type transcriptional regulator YdfH</fullName>
    </submittedName>
</protein>